<name>A0ACC1KS67_9FUNG</name>
<dbReference type="Proteomes" id="UP001140096">
    <property type="component" value="Unassembled WGS sequence"/>
</dbReference>
<gene>
    <name evidence="1" type="ORF">H4S07_006961</name>
</gene>
<comment type="caution">
    <text evidence="1">The sequence shown here is derived from an EMBL/GenBank/DDBJ whole genome shotgun (WGS) entry which is preliminary data.</text>
</comment>
<protein>
    <submittedName>
        <fullName evidence="1">Uncharacterized protein</fullName>
    </submittedName>
</protein>
<accession>A0ACC1KS67</accession>
<proteinExistence type="predicted"/>
<evidence type="ECO:0000313" key="1">
    <source>
        <dbReference type="EMBL" id="KAJ2793739.1"/>
    </source>
</evidence>
<feature type="non-terminal residue" evidence="1">
    <location>
        <position position="1"/>
    </location>
</feature>
<sequence length="163" mass="18096">ATTLKYLAIKTRGHGDATGLLKDADGNYAEYPRLRVFKLKQYSRDYSDGKPVIPGAVPFPSLRHLTMDDCPFGDDVVFRGNSASLEYLDFGADEDDVTMFLKQSLFTPTSHPKLQYVKIRCAGGLEPNVFATDTAYYQFLLSIGPDAAARDLPRMTRTCLLST</sequence>
<organism evidence="1 2">
    <name type="scientific">Coemansia furcata</name>
    <dbReference type="NCBI Taxonomy" id="417177"/>
    <lineage>
        <taxon>Eukaryota</taxon>
        <taxon>Fungi</taxon>
        <taxon>Fungi incertae sedis</taxon>
        <taxon>Zoopagomycota</taxon>
        <taxon>Kickxellomycotina</taxon>
        <taxon>Kickxellomycetes</taxon>
        <taxon>Kickxellales</taxon>
        <taxon>Kickxellaceae</taxon>
        <taxon>Coemansia</taxon>
    </lineage>
</organism>
<evidence type="ECO:0000313" key="2">
    <source>
        <dbReference type="Proteomes" id="UP001140096"/>
    </source>
</evidence>
<keyword evidence="2" id="KW-1185">Reference proteome</keyword>
<dbReference type="EMBL" id="JANBUP010004572">
    <property type="protein sequence ID" value="KAJ2793739.1"/>
    <property type="molecule type" value="Genomic_DNA"/>
</dbReference>
<reference evidence="1" key="1">
    <citation type="submission" date="2022-07" db="EMBL/GenBank/DDBJ databases">
        <title>Phylogenomic reconstructions and comparative analyses of Kickxellomycotina fungi.</title>
        <authorList>
            <person name="Reynolds N.K."/>
            <person name="Stajich J.E."/>
            <person name="Barry K."/>
            <person name="Grigoriev I.V."/>
            <person name="Crous P."/>
            <person name="Smith M.E."/>
        </authorList>
    </citation>
    <scope>NUCLEOTIDE SEQUENCE</scope>
    <source>
        <strain evidence="1">CBS 102833</strain>
    </source>
</reference>
<feature type="non-terminal residue" evidence="1">
    <location>
        <position position="163"/>
    </location>
</feature>